<keyword evidence="2 10" id="KW-0812">Transmembrane</keyword>
<dbReference type="InterPro" id="IPR007110">
    <property type="entry name" value="Ig-like_dom"/>
</dbReference>
<dbReference type="FunFam" id="2.60.40.10:FF:000008">
    <property type="entry name" value="roundabout homolog 2 isoform X2"/>
    <property type="match status" value="1"/>
</dbReference>
<dbReference type="GO" id="GO:0007411">
    <property type="term" value="P:axon guidance"/>
    <property type="evidence" value="ECO:0007669"/>
    <property type="project" value="TreeGrafter"/>
</dbReference>
<dbReference type="Pfam" id="PF00041">
    <property type="entry name" value="fn3"/>
    <property type="match status" value="2"/>
</dbReference>
<dbReference type="PANTHER" id="PTHR10075">
    <property type="entry name" value="BASIGIN RELATED"/>
    <property type="match status" value="1"/>
</dbReference>
<evidence type="ECO:0000256" key="6">
    <source>
        <dbReference type="ARBA" id="ARBA00023136"/>
    </source>
</evidence>
<dbReference type="SUPFAM" id="SSF49265">
    <property type="entry name" value="Fibronectin type III"/>
    <property type="match status" value="1"/>
</dbReference>
<feature type="region of interest" description="Disordered" evidence="9">
    <location>
        <begin position="889"/>
        <end position="934"/>
    </location>
</feature>
<dbReference type="SUPFAM" id="SSF48726">
    <property type="entry name" value="Immunoglobulin"/>
    <property type="match status" value="5"/>
</dbReference>
<keyword evidence="8" id="KW-0393">Immunoglobulin domain</keyword>
<feature type="transmembrane region" description="Helical" evidence="10">
    <location>
        <begin position="772"/>
        <end position="793"/>
    </location>
</feature>
<feature type="domain" description="Fibronectin type-III" evidence="13">
    <location>
        <begin position="524"/>
        <end position="617"/>
    </location>
</feature>
<evidence type="ECO:0000256" key="4">
    <source>
        <dbReference type="ARBA" id="ARBA00022737"/>
    </source>
</evidence>
<feature type="domain" description="Ig-like" evidence="12">
    <location>
        <begin position="31"/>
        <end position="120"/>
    </location>
</feature>
<sequence>MKMRYQQTSLSSIFVFTLCCTWITTCQGRPPVITQDPSDAVVQKNSPAELKCSASGSPKPSIYWLQNGVKVPTDRRRSILPDGSLYFLRTVSSKRKRTDNGIYQCVATNLFGTVKSKNASFFVGTLKTLFRLQPENKSVYAGESVVLKCSPPRGQPVPTVSWLQDGGLVSNSSRRFISSKGNLTISPVTKADQGSYMCRANSPLGTEDSQEALLTVKEKPGSPLTVTPPSQVVLVGNNTTFQCYYRDGSQDEVTWQKKDGALPSGRHVLDQGILTITDADLDDAGTYVCKVNTGVQDLTIEAKLEVQSKPRIIQRPADLIVNEGSSARFTCDADGTPKPTVFWEREGKASSTMFANTDYGRFSVARLGVSLEISRVEKEDEGVYTCVALSQIGNSHAKAQLTVIGPTDVLPSVISGPFNHSIDQGTDVDFFCEVDGSPEPSASWFYNNDILPLQNTSAVVITQSGLTSRLSITNVNISDQGMYKCVATSNIGTASEEAELVVNKVIITTTQPPTTTPTPKPTFPPLDLVATAVTHNSVSLVWSYINQLDKSNVVYVVEFRIRDINQQWVTAVSSLKENKFTVANLDPDTMYAFNVRAVGQDGITLTQGLKRGRTHKKPVVAIIPTPSVNPMENVQIDVDLTPSGSDKINISWSLSKPVEITSVVIFWRKKDSDVFDTRSETAHASAYSLNGLEANTSYEIQVQIKSGSHVGPTSSSAFATTQEKEDVTGILLGGAIPTTGAGSSNGEVSVVEARAGSGDTWYKMKLFIRQPWFIGTMGAVAWIILLVVVLLLYRQRRHKKKLKNSLTTRVGIPADLPRSPGTRASKFLWMEERNSDTTQQLTNNRSSDSSASDCAKQMANCCRVRGGSSNSSIDFGNKITLNHLSGSGNRLDTNHYSPMDAQQGKSNNLPNSNNRYHDHVNRSNKFLDASANRK</sequence>
<keyword evidence="6 10" id="KW-0472">Membrane</keyword>
<feature type="domain" description="Ig-like" evidence="12">
    <location>
        <begin position="220"/>
        <end position="305"/>
    </location>
</feature>
<evidence type="ECO:0000256" key="11">
    <source>
        <dbReference type="SAM" id="SignalP"/>
    </source>
</evidence>
<dbReference type="GO" id="GO:0007156">
    <property type="term" value="P:homophilic cell adhesion via plasma membrane adhesion molecules"/>
    <property type="evidence" value="ECO:0007669"/>
    <property type="project" value="TreeGrafter"/>
</dbReference>
<feature type="domain" description="Ig-like" evidence="12">
    <location>
        <begin position="127"/>
        <end position="215"/>
    </location>
</feature>
<dbReference type="Proteomes" id="UP001163046">
    <property type="component" value="Unassembled WGS sequence"/>
</dbReference>
<dbReference type="PANTHER" id="PTHR10075:SF100">
    <property type="entry name" value="FASCICLIN-2"/>
    <property type="match status" value="1"/>
</dbReference>
<evidence type="ECO:0000259" key="12">
    <source>
        <dbReference type="PROSITE" id="PS50835"/>
    </source>
</evidence>
<dbReference type="GO" id="GO:0070593">
    <property type="term" value="P:dendrite self-avoidance"/>
    <property type="evidence" value="ECO:0007669"/>
    <property type="project" value="TreeGrafter"/>
</dbReference>
<organism evidence="14 15">
    <name type="scientific">Desmophyllum pertusum</name>
    <dbReference type="NCBI Taxonomy" id="174260"/>
    <lineage>
        <taxon>Eukaryota</taxon>
        <taxon>Metazoa</taxon>
        <taxon>Cnidaria</taxon>
        <taxon>Anthozoa</taxon>
        <taxon>Hexacorallia</taxon>
        <taxon>Scleractinia</taxon>
        <taxon>Caryophylliina</taxon>
        <taxon>Caryophylliidae</taxon>
        <taxon>Desmophyllum</taxon>
    </lineage>
</organism>
<evidence type="ECO:0000259" key="13">
    <source>
        <dbReference type="PROSITE" id="PS50853"/>
    </source>
</evidence>
<dbReference type="SMART" id="SM00409">
    <property type="entry name" value="IG"/>
    <property type="match status" value="5"/>
</dbReference>
<dbReference type="InterPro" id="IPR003961">
    <property type="entry name" value="FN3_dom"/>
</dbReference>
<dbReference type="InterPro" id="IPR013106">
    <property type="entry name" value="Ig_V-set"/>
</dbReference>
<evidence type="ECO:0000256" key="1">
    <source>
        <dbReference type="ARBA" id="ARBA00004167"/>
    </source>
</evidence>
<dbReference type="InterPro" id="IPR036116">
    <property type="entry name" value="FN3_sf"/>
</dbReference>
<feature type="domain" description="Ig-like" evidence="12">
    <location>
        <begin position="411"/>
        <end position="501"/>
    </location>
</feature>
<dbReference type="InterPro" id="IPR013098">
    <property type="entry name" value="Ig_I-set"/>
</dbReference>
<dbReference type="SMART" id="SM00408">
    <property type="entry name" value="IGc2"/>
    <property type="match status" value="5"/>
</dbReference>
<gene>
    <name evidence="14" type="primary">ROBO1_2</name>
    <name evidence="14" type="ORF">OS493_010350</name>
</gene>
<keyword evidence="7" id="KW-1015">Disulfide bond</keyword>
<dbReference type="PROSITE" id="PS50853">
    <property type="entry name" value="FN3"/>
    <property type="match status" value="2"/>
</dbReference>
<dbReference type="Pfam" id="PF07679">
    <property type="entry name" value="I-set"/>
    <property type="match status" value="2"/>
</dbReference>
<feature type="compositionally biased region" description="Polar residues" evidence="9">
    <location>
        <begin position="903"/>
        <end position="914"/>
    </location>
</feature>
<dbReference type="GO" id="GO:0005886">
    <property type="term" value="C:plasma membrane"/>
    <property type="evidence" value="ECO:0007669"/>
    <property type="project" value="TreeGrafter"/>
</dbReference>
<protein>
    <submittedName>
        <fullName evidence="14">Roundabout 1</fullName>
    </submittedName>
</protein>
<dbReference type="AlphaFoldDB" id="A0A9X0DC79"/>
<dbReference type="PROSITE" id="PS50835">
    <property type="entry name" value="IG_LIKE"/>
    <property type="match status" value="5"/>
</dbReference>
<dbReference type="Gene3D" id="2.60.40.10">
    <property type="entry name" value="Immunoglobulins"/>
    <property type="match status" value="7"/>
</dbReference>
<keyword evidence="15" id="KW-1185">Reference proteome</keyword>
<evidence type="ECO:0000313" key="14">
    <source>
        <dbReference type="EMBL" id="KAJ7392699.1"/>
    </source>
</evidence>
<evidence type="ECO:0000256" key="9">
    <source>
        <dbReference type="SAM" id="MobiDB-lite"/>
    </source>
</evidence>
<comment type="caution">
    <text evidence="14">The sequence shown here is derived from an EMBL/GenBank/DDBJ whole genome shotgun (WGS) entry which is preliminary data.</text>
</comment>
<keyword evidence="4" id="KW-0677">Repeat</keyword>
<accession>A0A9X0DC79</accession>
<dbReference type="Pfam" id="PF13927">
    <property type="entry name" value="Ig_3"/>
    <property type="match status" value="3"/>
</dbReference>
<evidence type="ECO:0000256" key="3">
    <source>
        <dbReference type="ARBA" id="ARBA00022729"/>
    </source>
</evidence>
<proteinExistence type="predicted"/>
<evidence type="ECO:0000313" key="15">
    <source>
        <dbReference type="Proteomes" id="UP001163046"/>
    </source>
</evidence>
<evidence type="ECO:0000256" key="7">
    <source>
        <dbReference type="ARBA" id="ARBA00023157"/>
    </source>
</evidence>
<evidence type="ECO:0000256" key="10">
    <source>
        <dbReference type="SAM" id="Phobius"/>
    </source>
</evidence>
<feature type="domain" description="Ig-like" evidence="12">
    <location>
        <begin position="310"/>
        <end position="402"/>
    </location>
</feature>
<feature type="domain" description="Fibronectin type-III" evidence="13">
    <location>
        <begin position="630"/>
        <end position="724"/>
    </location>
</feature>
<dbReference type="OrthoDB" id="6022362at2759"/>
<dbReference type="CDD" id="cd00063">
    <property type="entry name" value="FN3"/>
    <property type="match status" value="2"/>
</dbReference>
<keyword evidence="3 11" id="KW-0732">Signal</keyword>
<dbReference type="InterPro" id="IPR003598">
    <property type="entry name" value="Ig_sub2"/>
</dbReference>
<keyword evidence="5 10" id="KW-1133">Transmembrane helix</keyword>
<dbReference type="FunFam" id="2.60.40.10:FF:000032">
    <property type="entry name" value="palladin isoform X1"/>
    <property type="match status" value="1"/>
</dbReference>
<dbReference type="FunFam" id="2.60.40.10:FF:000189">
    <property type="entry name" value="Neogenin isoform 3"/>
    <property type="match status" value="2"/>
</dbReference>
<evidence type="ECO:0000256" key="2">
    <source>
        <dbReference type="ARBA" id="ARBA00022692"/>
    </source>
</evidence>
<comment type="subcellular location">
    <subcellularLocation>
        <location evidence="1">Membrane</location>
        <topology evidence="1">Single-pass membrane protein</topology>
    </subcellularLocation>
</comment>
<feature type="signal peptide" evidence="11">
    <location>
        <begin position="1"/>
        <end position="28"/>
    </location>
</feature>
<dbReference type="SMART" id="SM00406">
    <property type="entry name" value="IGv"/>
    <property type="match status" value="2"/>
</dbReference>
<dbReference type="SMART" id="SM00060">
    <property type="entry name" value="FN3"/>
    <property type="match status" value="2"/>
</dbReference>
<name>A0A9X0DC79_9CNID</name>
<reference evidence="14" key="1">
    <citation type="submission" date="2023-01" db="EMBL/GenBank/DDBJ databases">
        <title>Genome assembly of the deep-sea coral Lophelia pertusa.</title>
        <authorList>
            <person name="Herrera S."/>
            <person name="Cordes E."/>
        </authorList>
    </citation>
    <scope>NUCLEOTIDE SEQUENCE</scope>
    <source>
        <strain evidence="14">USNM1676648</strain>
        <tissue evidence="14">Polyp</tissue>
    </source>
</reference>
<dbReference type="GO" id="GO:0098632">
    <property type="term" value="F:cell-cell adhesion mediator activity"/>
    <property type="evidence" value="ECO:0007669"/>
    <property type="project" value="TreeGrafter"/>
</dbReference>
<dbReference type="InterPro" id="IPR013783">
    <property type="entry name" value="Ig-like_fold"/>
</dbReference>
<evidence type="ECO:0000256" key="5">
    <source>
        <dbReference type="ARBA" id="ARBA00022989"/>
    </source>
</evidence>
<dbReference type="InterPro" id="IPR003599">
    <property type="entry name" value="Ig_sub"/>
</dbReference>
<dbReference type="GO" id="GO:0030424">
    <property type="term" value="C:axon"/>
    <property type="evidence" value="ECO:0007669"/>
    <property type="project" value="TreeGrafter"/>
</dbReference>
<dbReference type="EMBL" id="MU825400">
    <property type="protein sequence ID" value="KAJ7392699.1"/>
    <property type="molecule type" value="Genomic_DNA"/>
</dbReference>
<feature type="chain" id="PRO_5040984081" evidence="11">
    <location>
        <begin position="29"/>
        <end position="934"/>
    </location>
</feature>
<dbReference type="InterPro" id="IPR036179">
    <property type="entry name" value="Ig-like_dom_sf"/>
</dbReference>
<evidence type="ECO:0000256" key="8">
    <source>
        <dbReference type="ARBA" id="ARBA00023319"/>
    </source>
</evidence>